<dbReference type="GO" id="GO:0000428">
    <property type="term" value="C:DNA-directed RNA polymerase complex"/>
    <property type="evidence" value="ECO:0007669"/>
    <property type="project" value="UniProtKB-KW"/>
</dbReference>
<dbReference type="PANTHER" id="PTHR40704">
    <property type="entry name" value="TRANSCRIPTION ELONGATION FACTOR SPT4"/>
    <property type="match status" value="1"/>
</dbReference>
<feature type="binding site" evidence="2">
    <location>
        <position position="28"/>
    </location>
    <ligand>
        <name>Zn(2+)</name>
        <dbReference type="ChEBI" id="CHEBI:29105"/>
    </ligand>
</feature>
<dbReference type="EMBL" id="DRYK01000055">
    <property type="protein sequence ID" value="HHP67967.1"/>
    <property type="molecule type" value="Genomic_DNA"/>
</dbReference>
<keyword evidence="2" id="KW-0862">Zinc</keyword>
<dbReference type="GO" id="GO:0006355">
    <property type="term" value="P:regulation of DNA-templated transcription"/>
    <property type="evidence" value="ECO:0007669"/>
    <property type="project" value="UniProtKB-UniRule"/>
</dbReference>
<evidence type="ECO:0000313" key="4">
    <source>
        <dbReference type="EMBL" id="HHP67967.1"/>
    </source>
</evidence>
<proteinExistence type="inferred from homology"/>
<feature type="domain" description="Spt4/RpoE2 zinc finger" evidence="3">
    <location>
        <begin position="8"/>
        <end position="68"/>
    </location>
</feature>
<sequence length="68" mass="7479">MSTRGKPFKACRKCRSLVDKKVEICPVCGSREFTEEWEGVIIVIDPAKSVVAKELGLGGPGRYAIRVI</sequence>
<evidence type="ECO:0000256" key="1">
    <source>
        <dbReference type="ARBA" id="ARBA00023163"/>
    </source>
</evidence>
<comment type="function">
    <text evidence="2">Stimulates transcription elongation.</text>
</comment>
<dbReference type="PANTHER" id="PTHR40704:SF1">
    <property type="entry name" value="TRANSCRIPTION ELONGATION FACTOR SPT4"/>
    <property type="match status" value="1"/>
</dbReference>
<organism evidence="4">
    <name type="scientific">Thermogladius calderae</name>
    <dbReference type="NCBI Taxonomy" id="1200300"/>
    <lineage>
        <taxon>Archaea</taxon>
        <taxon>Thermoproteota</taxon>
        <taxon>Thermoprotei</taxon>
        <taxon>Desulfurococcales</taxon>
        <taxon>Desulfurococcaceae</taxon>
        <taxon>Thermogladius</taxon>
    </lineage>
</organism>
<dbReference type="SMART" id="SM01389">
    <property type="entry name" value="Spt4"/>
    <property type="match status" value="1"/>
</dbReference>
<dbReference type="AlphaFoldDB" id="A0A7J3XZ48"/>
<gene>
    <name evidence="2" type="primary">spt4</name>
    <name evidence="4" type="ORF">ENM60_04170</name>
</gene>
<dbReference type="InterPro" id="IPR022800">
    <property type="entry name" value="Spt4/RpoE2_Znf"/>
</dbReference>
<keyword evidence="2" id="KW-0805">Transcription regulation</keyword>
<dbReference type="HAMAP" id="MF_00949">
    <property type="entry name" value="Spt4_arch"/>
    <property type="match status" value="1"/>
</dbReference>
<name>A0A7J3XZ48_9CREN</name>
<reference evidence="4" key="1">
    <citation type="journal article" date="2020" name="mSystems">
        <title>Genome- and Community-Level Interaction Insights into Carbon Utilization and Element Cycling Functions of Hydrothermarchaeota in Hydrothermal Sediment.</title>
        <authorList>
            <person name="Zhou Z."/>
            <person name="Liu Y."/>
            <person name="Xu W."/>
            <person name="Pan J."/>
            <person name="Luo Z.H."/>
            <person name="Li M."/>
        </authorList>
    </citation>
    <scope>NUCLEOTIDE SEQUENCE [LARGE SCALE GENOMIC DNA]</scope>
    <source>
        <strain evidence="4">SpSt-110</strain>
    </source>
</reference>
<dbReference type="SUPFAM" id="SSF63393">
    <property type="entry name" value="RNA polymerase subunits"/>
    <property type="match status" value="1"/>
</dbReference>
<comment type="similarity">
    <text evidence="2">Belongs to the archaeal Spt4 family.</text>
</comment>
<dbReference type="Gene3D" id="2.20.28.90">
    <property type="match status" value="1"/>
</dbReference>
<feature type="binding site" evidence="2">
    <location>
        <position position="11"/>
    </location>
    <ligand>
        <name>Zn(2+)</name>
        <dbReference type="ChEBI" id="CHEBI:29105"/>
    </ligand>
</feature>
<comment type="caution">
    <text evidence="4">The sequence shown here is derived from an EMBL/GenBank/DDBJ whole genome shotgun (WGS) entry which is preliminary data.</text>
</comment>
<keyword evidence="2" id="KW-0479">Metal-binding</keyword>
<protein>
    <recommendedName>
        <fullName evidence="2">Transcription elongation factor Spt4</fullName>
    </recommendedName>
</protein>
<evidence type="ECO:0000256" key="2">
    <source>
        <dbReference type="HAMAP-Rule" id="MF_00949"/>
    </source>
</evidence>
<dbReference type="GO" id="GO:0008270">
    <property type="term" value="F:zinc ion binding"/>
    <property type="evidence" value="ECO:0007669"/>
    <property type="project" value="UniProtKB-UniRule"/>
</dbReference>
<evidence type="ECO:0000259" key="3">
    <source>
        <dbReference type="SMART" id="SM01389"/>
    </source>
</evidence>
<dbReference type="NCBIfam" id="NF041664">
    <property type="entry name" value="RNAP_arch_Epp"/>
    <property type="match status" value="1"/>
</dbReference>
<dbReference type="InterPro" id="IPR029040">
    <property type="entry name" value="RPABC4/Spt4"/>
</dbReference>
<keyword evidence="4" id="KW-0240">DNA-directed RNA polymerase</keyword>
<keyword evidence="1 2" id="KW-0804">Transcription</keyword>
<feature type="binding site" evidence="2">
    <location>
        <position position="25"/>
    </location>
    <ligand>
        <name>Zn(2+)</name>
        <dbReference type="ChEBI" id="CHEBI:29105"/>
    </ligand>
</feature>
<dbReference type="Pfam" id="PF06093">
    <property type="entry name" value="Spt4"/>
    <property type="match status" value="1"/>
</dbReference>
<dbReference type="InterPro" id="IPR038589">
    <property type="entry name" value="Spt4_dom_sf"/>
</dbReference>
<comment type="subunit">
    <text evidence="2">Heterodimer composed of Spt4 and Spt5.</text>
</comment>
<accession>A0A7J3XZ48</accession>
<dbReference type="InterPro" id="IPR007178">
    <property type="entry name" value="Spt4_arch"/>
</dbReference>
<feature type="binding site" evidence="2">
    <location>
        <position position="14"/>
    </location>
    <ligand>
        <name>Zn(2+)</name>
        <dbReference type="ChEBI" id="CHEBI:29105"/>
    </ligand>
</feature>